<reference evidence="2 3" key="1">
    <citation type="submission" date="2021-06" db="EMBL/GenBank/DDBJ databases">
        <authorList>
            <person name="Sun Q."/>
            <person name="Li D."/>
        </authorList>
    </citation>
    <scope>NUCLEOTIDE SEQUENCE [LARGE SCALE GENOMIC DNA]</scope>
    <source>
        <strain evidence="2 3">MSJ-5</strain>
    </source>
</reference>
<proteinExistence type="predicted"/>
<sequence>MSNEAILGLDTSNYTTSMTLMTLDSQVIYDARKLLPVDKGKKGLRQSDALFHHIKHIPILANEIITSSRTFNIVAISASTRPRSVENSYMPVFLASKSYGETMSKLWHIPFFEFSHQEGHIAAGLWSEQLDFKEEFIALHISGGTTEILKVKPLDVGYEIKIIGGSSDISAGQLIDRIGTKMGLPFPSGSHLEKMSKNIKSVDFNVPFSVTNNTVSFSGPETYFSRLINDGTIKYDEISYATFDCIAKSLVLLIKGVIKQYSLKKLLIVGGVASNGQIRSHLLDKLSKENINIYFANSKYCTDNAVGVAALGLFQYLKQNYTI</sequence>
<dbReference type="Proteomes" id="UP000779508">
    <property type="component" value="Unassembled WGS sequence"/>
</dbReference>
<dbReference type="PANTHER" id="PTHR11735">
    <property type="entry name" value="TRNA N6-ADENOSINE THREONYLCARBAMOYLTRANSFERASE"/>
    <property type="match status" value="1"/>
</dbReference>
<evidence type="ECO:0000313" key="2">
    <source>
        <dbReference type="EMBL" id="MBU5677564.1"/>
    </source>
</evidence>
<accession>A0ABS6G5A3</accession>
<dbReference type="InterPro" id="IPR000905">
    <property type="entry name" value="Gcp-like_dom"/>
</dbReference>
<dbReference type="PANTHER" id="PTHR11735:SF14">
    <property type="entry name" value="TRNA N6-ADENOSINE THREONYLCARBAMOYLTRANSFERASE"/>
    <property type="match status" value="1"/>
</dbReference>
<organism evidence="2 3">
    <name type="scientific">Alkaliphilus flagellatus</name>
    <dbReference type="NCBI Taxonomy" id="2841507"/>
    <lineage>
        <taxon>Bacteria</taxon>
        <taxon>Bacillati</taxon>
        <taxon>Bacillota</taxon>
        <taxon>Clostridia</taxon>
        <taxon>Peptostreptococcales</taxon>
        <taxon>Natronincolaceae</taxon>
        <taxon>Alkaliphilus</taxon>
    </lineage>
</organism>
<feature type="domain" description="Gcp-like" evidence="1">
    <location>
        <begin position="98"/>
        <end position="308"/>
    </location>
</feature>
<comment type="caution">
    <text evidence="2">The sequence shown here is derived from an EMBL/GenBank/DDBJ whole genome shotgun (WGS) entry which is preliminary data.</text>
</comment>
<evidence type="ECO:0000313" key="3">
    <source>
        <dbReference type="Proteomes" id="UP000779508"/>
    </source>
</evidence>
<gene>
    <name evidence="2" type="ORF">KQI88_14160</name>
</gene>
<keyword evidence="3" id="KW-1185">Reference proteome</keyword>
<dbReference type="EMBL" id="JAHLQK010000005">
    <property type="protein sequence ID" value="MBU5677564.1"/>
    <property type="molecule type" value="Genomic_DNA"/>
</dbReference>
<protein>
    <submittedName>
        <fullName evidence="2">O-sialoglycoprotein endopeptidase</fullName>
    </submittedName>
</protein>
<dbReference type="Pfam" id="PF00814">
    <property type="entry name" value="TsaD"/>
    <property type="match status" value="1"/>
</dbReference>
<name>A0ABS6G5A3_9FIRM</name>
<evidence type="ECO:0000259" key="1">
    <source>
        <dbReference type="Pfam" id="PF00814"/>
    </source>
</evidence>
<dbReference type="RefSeq" id="WP_216418398.1">
    <property type="nucleotide sequence ID" value="NZ_JAHLQK010000005.1"/>
</dbReference>